<sequence>MKLIASTLSSTYPKRLKTGLWTAVGLTALAGIVNLLSAVTPALPDRLVWLETFLPFELRASGRLFSAVTGFMFLSLAGNLLRRKRLAWLLMVVLLSVSIVGHLVKGLDFEEALLSGVLLIQLLRMRAVFTAQSDRPSIAQGIRVLMGSLLFTLA</sequence>
<dbReference type="PANTHER" id="PTHR34697">
    <property type="entry name" value="PHOSPHATIDYLGLYCEROL LYSYLTRANSFERASE"/>
    <property type="match status" value="1"/>
</dbReference>
<keyword evidence="2" id="KW-1003">Cell membrane</keyword>
<comment type="subcellular location">
    <subcellularLocation>
        <location evidence="1">Cell membrane</location>
        <topology evidence="1">Multi-pass membrane protein</topology>
    </subcellularLocation>
</comment>
<evidence type="ECO:0000256" key="4">
    <source>
        <dbReference type="ARBA" id="ARBA00022989"/>
    </source>
</evidence>
<dbReference type="GO" id="GO:0016755">
    <property type="term" value="F:aminoacyltransferase activity"/>
    <property type="evidence" value="ECO:0007669"/>
    <property type="project" value="TreeGrafter"/>
</dbReference>
<dbReference type="GO" id="GO:0055091">
    <property type="term" value="P:phospholipid homeostasis"/>
    <property type="evidence" value="ECO:0007669"/>
    <property type="project" value="TreeGrafter"/>
</dbReference>
<proteinExistence type="predicted"/>
<protein>
    <submittedName>
        <fullName evidence="7">Uncharacterized protein</fullName>
    </submittedName>
</protein>
<feature type="transmembrane region" description="Helical" evidence="6">
    <location>
        <begin position="20"/>
        <end position="43"/>
    </location>
</feature>
<keyword evidence="3 6" id="KW-0812">Transmembrane</keyword>
<organism evidence="7 8">
    <name type="scientific">Leptolyngbya foveolarum</name>
    <dbReference type="NCBI Taxonomy" id="47253"/>
    <lineage>
        <taxon>Bacteria</taxon>
        <taxon>Bacillati</taxon>
        <taxon>Cyanobacteriota</taxon>
        <taxon>Cyanophyceae</taxon>
        <taxon>Leptolyngbyales</taxon>
        <taxon>Leptolyngbyaceae</taxon>
        <taxon>Leptolyngbya group</taxon>
        <taxon>Leptolyngbya</taxon>
    </lineage>
</organism>
<dbReference type="PANTHER" id="PTHR34697:SF2">
    <property type="entry name" value="PHOSPHATIDYLGLYCEROL LYSYLTRANSFERASE"/>
    <property type="match status" value="1"/>
</dbReference>
<evidence type="ECO:0000256" key="6">
    <source>
        <dbReference type="SAM" id="Phobius"/>
    </source>
</evidence>
<gene>
    <name evidence="7" type="ORF">DCF25_21970</name>
</gene>
<evidence type="ECO:0000313" key="7">
    <source>
        <dbReference type="EMBL" id="PZO08924.1"/>
    </source>
</evidence>
<dbReference type="GO" id="GO:0005886">
    <property type="term" value="C:plasma membrane"/>
    <property type="evidence" value="ECO:0007669"/>
    <property type="project" value="UniProtKB-SubCell"/>
</dbReference>
<dbReference type="EMBL" id="QBMC01000265">
    <property type="protein sequence ID" value="PZO08924.1"/>
    <property type="molecule type" value="Genomic_DNA"/>
</dbReference>
<accession>A0A2W4TMX5</accession>
<comment type="caution">
    <text evidence="7">The sequence shown here is derived from an EMBL/GenBank/DDBJ whole genome shotgun (WGS) entry which is preliminary data.</text>
</comment>
<evidence type="ECO:0000256" key="3">
    <source>
        <dbReference type="ARBA" id="ARBA00022692"/>
    </source>
</evidence>
<reference evidence="8" key="1">
    <citation type="submission" date="2018-04" db="EMBL/GenBank/DDBJ databases">
        <authorList>
            <person name="Cornet L."/>
        </authorList>
    </citation>
    <scope>NUCLEOTIDE SEQUENCE [LARGE SCALE GENOMIC DNA]</scope>
</reference>
<dbReference type="Proteomes" id="UP000249354">
    <property type="component" value="Unassembled WGS sequence"/>
</dbReference>
<dbReference type="InterPro" id="IPR051211">
    <property type="entry name" value="PG_lysyltransferase"/>
</dbReference>
<reference evidence="7 8" key="2">
    <citation type="submission" date="2018-06" db="EMBL/GenBank/DDBJ databases">
        <title>Metagenomic assembly of (sub)arctic Cyanobacteria and their associated microbiome from non-axenic cultures.</title>
        <authorList>
            <person name="Baurain D."/>
        </authorList>
    </citation>
    <scope>NUCLEOTIDE SEQUENCE [LARGE SCALE GENOMIC DNA]</scope>
    <source>
        <strain evidence="7">ULC129bin1</strain>
    </source>
</reference>
<evidence type="ECO:0000256" key="1">
    <source>
        <dbReference type="ARBA" id="ARBA00004651"/>
    </source>
</evidence>
<evidence type="ECO:0000313" key="8">
    <source>
        <dbReference type="Proteomes" id="UP000249354"/>
    </source>
</evidence>
<evidence type="ECO:0000256" key="2">
    <source>
        <dbReference type="ARBA" id="ARBA00022475"/>
    </source>
</evidence>
<name>A0A2W4TMX5_9CYAN</name>
<feature type="transmembrane region" description="Helical" evidence="6">
    <location>
        <begin position="88"/>
        <end position="106"/>
    </location>
</feature>
<evidence type="ECO:0000256" key="5">
    <source>
        <dbReference type="ARBA" id="ARBA00023136"/>
    </source>
</evidence>
<feature type="transmembrane region" description="Helical" evidence="6">
    <location>
        <begin position="63"/>
        <end position="81"/>
    </location>
</feature>
<dbReference type="AlphaFoldDB" id="A0A2W4TMX5"/>
<keyword evidence="5 6" id="KW-0472">Membrane</keyword>
<keyword evidence="4 6" id="KW-1133">Transmembrane helix</keyword>